<dbReference type="GO" id="GO:0008270">
    <property type="term" value="F:zinc ion binding"/>
    <property type="evidence" value="ECO:0007669"/>
    <property type="project" value="UniProtKB-KW"/>
</dbReference>
<dbReference type="GO" id="GO:0003676">
    <property type="term" value="F:nucleic acid binding"/>
    <property type="evidence" value="ECO:0007669"/>
    <property type="project" value="InterPro"/>
</dbReference>
<feature type="compositionally biased region" description="Basic residues" evidence="2">
    <location>
        <begin position="331"/>
        <end position="342"/>
    </location>
</feature>
<keyword evidence="1" id="KW-0862">Zinc</keyword>
<protein>
    <recommendedName>
        <fullName evidence="3">CCHC-type domain-containing protein</fullName>
    </recommendedName>
</protein>
<proteinExistence type="predicted"/>
<dbReference type="AlphaFoldDB" id="A0AAD6S6S3"/>
<dbReference type="Gene3D" id="4.10.60.10">
    <property type="entry name" value="Zinc finger, CCHC-type"/>
    <property type="match status" value="1"/>
</dbReference>
<keyword evidence="5" id="KW-1185">Reference proteome</keyword>
<evidence type="ECO:0000256" key="1">
    <source>
        <dbReference type="PROSITE-ProRule" id="PRU00047"/>
    </source>
</evidence>
<name>A0AAD6S6S3_9AGAR</name>
<evidence type="ECO:0000256" key="2">
    <source>
        <dbReference type="SAM" id="MobiDB-lite"/>
    </source>
</evidence>
<evidence type="ECO:0000313" key="4">
    <source>
        <dbReference type="EMBL" id="KAJ7021930.1"/>
    </source>
</evidence>
<evidence type="ECO:0000259" key="3">
    <source>
        <dbReference type="PROSITE" id="PS50158"/>
    </source>
</evidence>
<keyword evidence="1" id="KW-0863">Zinc-finger</keyword>
<reference evidence="4" key="1">
    <citation type="submission" date="2023-03" db="EMBL/GenBank/DDBJ databases">
        <title>Massive genome expansion in bonnet fungi (Mycena s.s.) driven by repeated elements and novel gene families across ecological guilds.</title>
        <authorList>
            <consortium name="Lawrence Berkeley National Laboratory"/>
            <person name="Harder C.B."/>
            <person name="Miyauchi S."/>
            <person name="Viragh M."/>
            <person name="Kuo A."/>
            <person name="Thoen E."/>
            <person name="Andreopoulos B."/>
            <person name="Lu D."/>
            <person name="Skrede I."/>
            <person name="Drula E."/>
            <person name="Henrissat B."/>
            <person name="Morin E."/>
            <person name="Kohler A."/>
            <person name="Barry K."/>
            <person name="LaButti K."/>
            <person name="Morin E."/>
            <person name="Salamov A."/>
            <person name="Lipzen A."/>
            <person name="Mereny Z."/>
            <person name="Hegedus B."/>
            <person name="Baldrian P."/>
            <person name="Stursova M."/>
            <person name="Weitz H."/>
            <person name="Taylor A."/>
            <person name="Grigoriev I.V."/>
            <person name="Nagy L.G."/>
            <person name="Martin F."/>
            <person name="Kauserud H."/>
        </authorList>
    </citation>
    <scope>NUCLEOTIDE SEQUENCE</scope>
    <source>
        <strain evidence="4">CBHHK200</strain>
    </source>
</reference>
<evidence type="ECO:0000313" key="5">
    <source>
        <dbReference type="Proteomes" id="UP001218188"/>
    </source>
</evidence>
<comment type="caution">
    <text evidence="4">The sequence shown here is derived from an EMBL/GenBank/DDBJ whole genome shotgun (WGS) entry which is preliminary data.</text>
</comment>
<dbReference type="Proteomes" id="UP001218188">
    <property type="component" value="Unassembled WGS sequence"/>
</dbReference>
<dbReference type="InterPro" id="IPR001878">
    <property type="entry name" value="Znf_CCHC"/>
</dbReference>
<dbReference type="PROSITE" id="PS50158">
    <property type="entry name" value="ZF_CCHC"/>
    <property type="match status" value="1"/>
</dbReference>
<feature type="region of interest" description="Disordered" evidence="2">
    <location>
        <begin position="309"/>
        <end position="364"/>
    </location>
</feature>
<accession>A0AAD6S6S3</accession>
<sequence length="364" mass="38984">MSRANVPLKWYLSPTPPISSASVPLEPYLSPSPPISSASVPLKRYPSPHSGYLVPLVPALHAVGHLSPHSGYLVSFVPTLHAVGHPSPHSGCLVPFVPALHAVGHPSPPSGCLVPLVPTLHAVGHPSPHSGYLFFFVPTLRAVGPPSPPPPVLWETGVPQVPPNPRRVSILGLAGARGGHFRRSTPSRSASSKEFDWTNTKNRTDVCYRCGLPGHFAQYCISIMPDNVRQRILGRREPQANLADDFDTDTEFAAAAVDTGTHFALAVHDLPSELNFNTIDPTIRESYASALATPHPAIHESAFAVHVDPDIPPPSPTLTAATASVGGTPNKQRKKKKKKKKSLSPEEAHTAMLAQEIHDSDFSM</sequence>
<keyword evidence="1" id="KW-0479">Metal-binding</keyword>
<organism evidence="4 5">
    <name type="scientific">Mycena alexandri</name>
    <dbReference type="NCBI Taxonomy" id="1745969"/>
    <lineage>
        <taxon>Eukaryota</taxon>
        <taxon>Fungi</taxon>
        <taxon>Dikarya</taxon>
        <taxon>Basidiomycota</taxon>
        <taxon>Agaricomycotina</taxon>
        <taxon>Agaricomycetes</taxon>
        <taxon>Agaricomycetidae</taxon>
        <taxon>Agaricales</taxon>
        <taxon>Marasmiineae</taxon>
        <taxon>Mycenaceae</taxon>
        <taxon>Mycena</taxon>
    </lineage>
</organism>
<feature type="domain" description="CCHC-type" evidence="3">
    <location>
        <begin position="207"/>
        <end position="220"/>
    </location>
</feature>
<dbReference type="EMBL" id="JARJCM010000220">
    <property type="protein sequence ID" value="KAJ7021930.1"/>
    <property type="molecule type" value="Genomic_DNA"/>
</dbReference>
<gene>
    <name evidence="4" type="ORF">C8F04DRAFT_1273150</name>
</gene>